<dbReference type="Proteomes" id="UP000219111">
    <property type="component" value="Unassembled WGS sequence"/>
</dbReference>
<sequence length="44" mass="4579">MNAQTLQHLRENAAVGLAPPATPGRAPARALFCAIGISASHRIE</sequence>
<evidence type="ECO:0000313" key="2">
    <source>
        <dbReference type="Proteomes" id="UP000219111"/>
    </source>
</evidence>
<gene>
    <name evidence="1" type="ORF">SAMN05877831_10525</name>
</gene>
<proteinExistence type="predicted"/>
<evidence type="ECO:0000313" key="1">
    <source>
        <dbReference type="EMBL" id="SOC06465.1"/>
    </source>
</evidence>
<protein>
    <submittedName>
        <fullName evidence="1">Uncharacterized protein</fullName>
    </submittedName>
</protein>
<dbReference type="RefSeq" id="WP_281254749.1">
    <property type="nucleotide sequence ID" value="NZ_OBMT01000005.1"/>
</dbReference>
<accession>A0A285SFL1</accession>
<dbReference type="AlphaFoldDB" id="A0A285SFL1"/>
<dbReference type="EMBL" id="OBMT01000005">
    <property type="protein sequence ID" value="SOC06465.1"/>
    <property type="molecule type" value="Genomic_DNA"/>
</dbReference>
<name>A0A285SFL1_9RHOB</name>
<keyword evidence="2" id="KW-1185">Reference proteome</keyword>
<organism evidence="1 2">
    <name type="scientific">Rhodobacter maris</name>
    <dbReference type="NCBI Taxonomy" id="446682"/>
    <lineage>
        <taxon>Bacteria</taxon>
        <taxon>Pseudomonadati</taxon>
        <taxon>Pseudomonadota</taxon>
        <taxon>Alphaproteobacteria</taxon>
        <taxon>Rhodobacterales</taxon>
        <taxon>Rhodobacter group</taxon>
        <taxon>Rhodobacter</taxon>
    </lineage>
</organism>
<reference evidence="2" key="1">
    <citation type="submission" date="2017-08" db="EMBL/GenBank/DDBJ databases">
        <authorList>
            <person name="Varghese N."/>
            <person name="Submissions S."/>
        </authorList>
    </citation>
    <scope>NUCLEOTIDE SEQUENCE [LARGE SCALE GENOMIC DNA]</scope>
    <source>
        <strain evidence="2">JA276</strain>
    </source>
</reference>